<dbReference type="Proteomes" id="UP001430356">
    <property type="component" value="Unassembled WGS sequence"/>
</dbReference>
<accession>A0AAW0EZ51</accession>
<protein>
    <submittedName>
        <fullName evidence="2">Uncharacterized protein</fullName>
    </submittedName>
</protein>
<feature type="compositionally biased region" description="Polar residues" evidence="1">
    <location>
        <begin position="387"/>
        <end position="397"/>
    </location>
</feature>
<gene>
    <name evidence="2" type="ORF">NESM_000771500</name>
</gene>
<evidence type="ECO:0000313" key="3">
    <source>
        <dbReference type="Proteomes" id="UP001430356"/>
    </source>
</evidence>
<feature type="region of interest" description="Disordered" evidence="1">
    <location>
        <begin position="367"/>
        <end position="397"/>
    </location>
</feature>
<reference evidence="2 3" key="1">
    <citation type="journal article" date="2021" name="MBio">
        <title>A New Model Trypanosomatid, Novymonas esmeraldas: Genomic Perception of Its 'Candidatus Pandoraea novymonadis' Endosymbiont.</title>
        <authorList>
            <person name="Zakharova A."/>
            <person name="Saura A."/>
            <person name="Butenko A."/>
            <person name="Podesvova L."/>
            <person name="Warmusova S."/>
            <person name="Kostygov A.Y."/>
            <person name="Nenarokova A."/>
            <person name="Lukes J."/>
            <person name="Opperdoes F.R."/>
            <person name="Yurchenko V."/>
        </authorList>
    </citation>
    <scope>NUCLEOTIDE SEQUENCE [LARGE SCALE GENOMIC DNA]</scope>
    <source>
        <strain evidence="2 3">E262AT.01</strain>
    </source>
</reference>
<sequence>MSRLPASAEELYELVCALQKEQQLTQVELRAVQRRTEAVQHDLQVQQARGAEEEAAQRESSATLSALAAECRLAEAHARGAARAVSDAADELRAARVAWVLQCRDAAAPSTPASAVPRAHEQTGCPADPLVQATVQDAAALRRLLSSLAVRLTRCLDDDGATAVSDAPVPTAEVAEVTSATQPMAAELPAATPPLRPEPSREAPPPQPLTAAAALLQDSAGSSSKRIGFAPASRFARVTVVPAANVNRSGGWRPDTVYSPVCTGGSTNITEPPLSSVCPRTHRAGGAFTVRLATRSATLVAEAAALGAKRRRAAEAATANSSPPLPTTAAQMDAATAAAVPCAAGAATTECQRTTGRLVASADLLSAGSGSTTRRGGGSGGSRRTVWTWTQGTSPGL</sequence>
<organism evidence="2 3">
    <name type="scientific">Novymonas esmeraldas</name>
    <dbReference type="NCBI Taxonomy" id="1808958"/>
    <lineage>
        <taxon>Eukaryota</taxon>
        <taxon>Discoba</taxon>
        <taxon>Euglenozoa</taxon>
        <taxon>Kinetoplastea</taxon>
        <taxon>Metakinetoplastina</taxon>
        <taxon>Trypanosomatida</taxon>
        <taxon>Trypanosomatidae</taxon>
        <taxon>Novymonas</taxon>
    </lineage>
</organism>
<evidence type="ECO:0000313" key="2">
    <source>
        <dbReference type="EMBL" id="KAK7198149.1"/>
    </source>
</evidence>
<name>A0AAW0EZ51_9TRYP</name>
<dbReference type="EMBL" id="JAECZO010000134">
    <property type="protein sequence ID" value="KAK7198149.1"/>
    <property type="molecule type" value="Genomic_DNA"/>
</dbReference>
<comment type="caution">
    <text evidence="2">The sequence shown here is derived from an EMBL/GenBank/DDBJ whole genome shotgun (WGS) entry which is preliminary data.</text>
</comment>
<dbReference type="AlphaFoldDB" id="A0AAW0EZ51"/>
<proteinExistence type="predicted"/>
<keyword evidence="3" id="KW-1185">Reference proteome</keyword>
<evidence type="ECO:0000256" key="1">
    <source>
        <dbReference type="SAM" id="MobiDB-lite"/>
    </source>
</evidence>